<dbReference type="GO" id="GO:0046961">
    <property type="term" value="F:proton-transporting ATPase activity, rotational mechanism"/>
    <property type="evidence" value="ECO:0007669"/>
    <property type="project" value="TreeGrafter"/>
</dbReference>
<evidence type="ECO:0000256" key="11">
    <source>
        <dbReference type="ARBA" id="ARBA00025198"/>
    </source>
</evidence>
<evidence type="ECO:0000256" key="12">
    <source>
        <dbReference type="ARBA" id="ARBA00025614"/>
    </source>
</evidence>
<proteinExistence type="inferred from homology"/>
<reference evidence="17 18" key="1">
    <citation type="submission" date="2020-02" db="EMBL/GenBank/DDBJ databases">
        <title>Parallel evolution in the integration of a co-obligate aphid symbiosis.</title>
        <authorList>
            <person name="Monnin D."/>
            <person name="Jackson R."/>
            <person name="Kiers E.T."/>
            <person name="Bunker M."/>
            <person name="Ellers J."/>
            <person name="Henry L.M."/>
        </authorList>
    </citation>
    <scope>NUCLEOTIDE SEQUENCE [LARGE SCALE GENOMIC DNA]</scope>
    <source>
        <strain evidence="17">AURT-53B</strain>
    </source>
</reference>
<dbReference type="GO" id="GO:0045259">
    <property type="term" value="C:proton-transporting ATP synthase complex"/>
    <property type="evidence" value="ECO:0007669"/>
    <property type="project" value="UniProtKB-KW"/>
</dbReference>
<keyword evidence="3 15" id="KW-1003">Cell membrane</keyword>
<dbReference type="Gene3D" id="6.10.250.1580">
    <property type="match status" value="1"/>
</dbReference>
<gene>
    <name evidence="15" type="primary">atpF</name>
    <name evidence="17" type="ORF">G4B00_00020</name>
</gene>
<sequence>MNLNATIFGQAISFILFVWFCMKYIWPPIILAIETRQKKIEDTLIASKKIEEEYLLTQKKTNQMIKDSRKKASFILNEANQQKLLILEEARNKAIQETKKIFLNNKLEINMQVINARQKLKKEIIDLSILMAEKIIQKNIQGDKDKFFINNIVASLSKIKKSI</sequence>
<evidence type="ECO:0000256" key="4">
    <source>
        <dbReference type="ARBA" id="ARBA00022547"/>
    </source>
</evidence>
<dbReference type="InterPro" id="IPR028987">
    <property type="entry name" value="ATP_synth_B-like_membr_sf"/>
</dbReference>
<evidence type="ECO:0000256" key="1">
    <source>
        <dbReference type="ARBA" id="ARBA00005513"/>
    </source>
</evidence>
<dbReference type="GO" id="GO:0012505">
    <property type="term" value="C:endomembrane system"/>
    <property type="evidence" value="ECO:0007669"/>
    <property type="project" value="UniProtKB-SubCell"/>
</dbReference>
<evidence type="ECO:0000313" key="17">
    <source>
        <dbReference type="EMBL" id="QIQ41072.1"/>
    </source>
</evidence>
<dbReference type="HAMAP" id="MF_01398">
    <property type="entry name" value="ATP_synth_b_bprime"/>
    <property type="match status" value="1"/>
</dbReference>
<evidence type="ECO:0000256" key="14">
    <source>
        <dbReference type="ARBA" id="ARBA00037847"/>
    </source>
</evidence>
<keyword evidence="4 15" id="KW-0138">CF(0)</keyword>
<dbReference type="AlphaFoldDB" id="A0AAJ4KUG0"/>
<comment type="subunit">
    <text evidence="13">F-type ATPases have 2 components, F(1) - the catalytic core - and F(0) - the membrane proton channel. F(1) has five subunits: alpha(3), beta(3), gamma(1), delta(1), epsilon(1). F(0) has four main subunits: a(1), b(2) and c(10-14). The alpha and beta chains form an alternating ring which encloses part of the gamma chain. F(1) is attached to F(0) by a central stalk formed by the gamma and epsilon chains, while a peripheral stalk is formed by the delta and b chains.</text>
</comment>
<comment type="function">
    <text evidence="12">Component of the F(0) channel, it forms part of the peripheral stalk, linking F(1) to F(0). The b'-subunit is a diverged and duplicated form of b found in plants and photosynthetic bacteria.</text>
</comment>
<dbReference type="InterPro" id="IPR005864">
    <property type="entry name" value="ATP_synth_F0_bsu_bac"/>
</dbReference>
<keyword evidence="8 15" id="KW-0406">Ion transport</keyword>
<dbReference type="SUPFAM" id="SSF81573">
    <property type="entry name" value="F1F0 ATP synthase subunit B, membrane domain"/>
    <property type="match status" value="1"/>
</dbReference>
<protein>
    <recommendedName>
        <fullName evidence="15">ATP synthase subunit b</fullName>
    </recommendedName>
    <alternativeName>
        <fullName evidence="15">ATP synthase F(0) sector subunit b</fullName>
    </alternativeName>
    <alternativeName>
        <fullName evidence="15">ATPase subunit I</fullName>
    </alternativeName>
    <alternativeName>
        <fullName evidence="15">F-type ATPase subunit b</fullName>
        <shortName evidence="15">F-ATPase subunit b</shortName>
    </alternativeName>
</protein>
<comment type="similarity">
    <text evidence="1 15 16">Belongs to the ATPase B chain family.</text>
</comment>
<evidence type="ECO:0000256" key="10">
    <source>
        <dbReference type="ARBA" id="ARBA00023310"/>
    </source>
</evidence>
<dbReference type="Proteomes" id="UP000502374">
    <property type="component" value="Chromosome"/>
</dbReference>
<dbReference type="GO" id="GO:0005886">
    <property type="term" value="C:plasma membrane"/>
    <property type="evidence" value="ECO:0007669"/>
    <property type="project" value="UniProtKB-SubCell"/>
</dbReference>
<dbReference type="CDD" id="cd06503">
    <property type="entry name" value="ATP-synt_Fo_b"/>
    <property type="match status" value="1"/>
</dbReference>
<dbReference type="InterPro" id="IPR050059">
    <property type="entry name" value="ATP_synthase_B_chain"/>
</dbReference>
<evidence type="ECO:0000256" key="3">
    <source>
        <dbReference type="ARBA" id="ARBA00022475"/>
    </source>
</evidence>
<keyword evidence="7 15" id="KW-1133">Transmembrane helix</keyword>
<dbReference type="InterPro" id="IPR002146">
    <property type="entry name" value="ATP_synth_b/b'su_bac/chlpt"/>
</dbReference>
<accession>A0AAJ4KUG0</accession>
<comment type="subcellular location">
    <subcellularLocation>
        <location evidence="15">Cell membrane</location>
        <topology evidence="15">Single-pass membrane protein</topology>
    </subcellularLocation>
    <subcellularLocation>
        <location evidence="14">Endomembrane system</location>
        <topology evidence="14">Single-pass membrane protein</topology>
    </subcellularLocation>
</comment>
<evidence type="ECO:0000256" key="6">
    <source>
        <dbReference type="ARBA" id="ARBA00022781"/>
    </source>
</evidence>
<evidence type="ECO:0000256" key="2">
    <source>
        <dbReference type="ARBA" id="ARBA00022448"/>
    </source>
</evidence>
<dbReference type="Pfam" id="PF00430">
    <property type="entry name" value="ATP-synt_B"/>
    <property type="match status" value="1"/>
</dbReference>
<evidence type="ECO:0000313" key="18">
    <source>
        <dbReference type="Proteomes" id="UP000502374"/>
    </source>
</evidence>
<keyword evidence="5 15" id="KW-0812">Transmembrane</keyword>
<feature type="transmembrane region" description="Helical" evidence="15">
    <location>
        <begin position="6"/>
        <end position="26"/>
    </location>
</feature>
<comment type="subunit">
    <text evidence="15">F-type ATPases have 2 components, F(1) - the catalytic core - and F(0) - the membrane proton channel. F(1) has five subunits: alpha(3), beta(3), gamma(1), delta(1), epsilon(1). F(0) has three main subunits: a(1), b(2) and c(10-14). The alpha and beta chains form an alternating ring which encloses part of the gamma chain. F(1) is attached to F(0) by a central stalk formed by the gamma and epsilon chains, while a peripheral stalk is formed by the delta and b chains.</text>
</comment>
<dbReference type="EMBL" id="CP048744">
    <property type="protein sequence ID" value="QIQ41072.1"/>
    <property type="molecule type" value="Genomic_DNA"/>
</dbReference>
<dbReference type="PANTHER" id="PTHR33445">
    <property type="entry name" value="ATP SYNTHASE SUBUNIT B', CHLOROPLASTIC"/>
    <property type="match status" value="1"/>
</dbReference>
<dbReference type="NCBIfam" id="TIGR01144">
    <property type="entry name" value="ATP_synt_b"/>
    <property type="match status" value="1"/>
</dbReference>
<keyword evidence="9 15" id="KW-0472">Membrane</keyword>
<keyword evidence="10 15" id="KW-0066">ATP synthesis</keyword>
<keyword evidence="6 15" id="KW-0375">Hydrogen ion transport</keyword>
<dbReference type="NCBIfam" id="NF004411">
    <property type="entry name" value="PRK05759.1-2"/>
    <property type="match status" value="1"/>
</dbReference>
<comment type="function">
    <text evidence="11 15">F(1)F(0) ATP synthase produces ATP from ADP in the presence of a proton or sodium gradient. F-type ATPases consist of two structural domains, F(1) containing the extramembraneous catalytic core and F(0) containing the membrane proton channel, linked together by a central stalk and a peripheral stalk. During catalysis, ATP synthesis in the catalytic domain of F(1) is coupled via a rotary mechanism of the central stalk subunits to proton translocation.</text>
</comment>
<dbReference type="PANTHER" id="PTHR33445:SF1">
    <property type="entry name" value="ATP SYNTHASE SUBUNIT B"/>
    <property type="match status" value="1"/>
</dbReference>
<dbReference type="GO" id="GO:0046933">
    <property type="term" value="F:proton-transporting ATP synthase activity, rotational mechanism"/>
    <property type="evidence" value="ECO:0007669"/>
    <property type="project" value="UniProtKB-UniRule"/>
</dbReference>
<organism evidence="17 18">
    <name type="scientific">Buchnera aphidicola</name>
    <name type="common">Aphis urticata</name>
    <dbReference type="NCBI Taxonomy" id="2708353"/>
    <lineage>
        <taxon>Bacteria</taxon>
        <taxon>Pseudomonadati</taxon>
        <taxon>Pseudomonadota</taxon>
        <taxon>Gammaproteobacteria</taxon>
        <taxon>Enterobacterales</taxon>
        <taxon>Erwiniaceae</taxon>
        <taxon>Buchnera</taxon>
    </lineage>
</organism>
<keyword evidence="2 15" id="KW-0813">Transport</keyword>
<evidence type="ECO:0000256" key="5">
    <source>
        <dbReference type="ARBA" id="ARBA00022692"/>
    </source>
</evidence>
<evidence type="ECO:0000256" key="15">
    <source>
        <dbReference type="HAMAP-Rule" id="MF_01398"/>
    </source>
</evidence>
<evidence type="ECO:0000256" key="13">
    <source>
        <dbReference type="ARBA" id="ARBA00026054"/>
    </source>
</evidence>
<evidence type="ECO:0000256" key="9">
    <source>
        <dbReference type="ARBA" id="ARBA00023136"/>
    </source>
</evidence>
<name>A0AAJ4KUG0_9GAMM</name>
<evidence type="ECO:0000256" key="8">
    <source>
        <dbReference type="ARBA" id="ARBA00023065"/>
    </source>
</evidence>
<evidence type="ECO:0000256" key="7">
    <source>
        <dbReference type="ARBA" id="ARBA00022989"/>
    </source>
</evidence>
<evidence type="ECO:0000256" key="16">
    <source>
        <dbReference type="RuleBase" id="RU003848"/>
    </source>
</evidence>